<dbReference type="GeneID" id="113497500"/>
<organism evidence="2 3">
    <name type="scientific">Trichoplusia ni</name>
    <name type="common">Cabbage looper</name>
    <dbReference type="NCBI Taxonomy" id="7111"/>
    <lineage>
        <taxon>Eukaryota</taxon>
        <taxon>Metazoa</taxon>
        <taxon>Ecdysozoa</taxon>
        <taxon>Arthropoda</taxon>
        <taxon>Hexapoda</taxon>
        <taxon>Insecta</taxon>
        <taxon>Pterygota</taxon>
        <taxon>Neoptera</taxon>
        <taxon>Endopterygota</taxon>
        <taxon>Lepidoptera</taxon>
        <taxon>Glossata</taxon>
        <taxon>Ditrysia</taxon>
        <taxon>Noctuoidea</taxon>
        <taxon>Noctuidae</taxon>
        <taxon>Plusiinae</taxon>
        <taxon>Trichoplusia</taxon>
    </lineage>
</organism>
<keyword evidence="2" id="KW-1185">Reference proteome</keyword>
<evidence type="ECO:0000313" key="2">
    <source>
        <dbReference type="Proteomes" id="UP000322000"/>
    </source>
</evidence>
<gene>
    <name evidence="3" type="primary">LOC113497500</name>
</gene>
<protein>
    <submittedName>
        <fullName evidence="3">Uncharacterized protein LOC113497500</fullName>
    </submittedName>
</protein>
<dbReference type="Proteomes" id="UP000322000">
    <property type="component" value="Chromosome 9"/>
</dbReference>
<dbReference type="OrthoDB" id="7358562at2759"/>
<dbReference type="AlphaFoldDB" id="A0A7E5VX13"/>
<evidence type="ECO:0000256" key="1">
    <source>
        <dbReference type="ARBA" id="ARBA00022729"/>
    </source>
</evidence>
<dbReference type="Gene3D" id="2.70.220.10">
    <property type="entry name" value="Ganglioside GM2 activator"/>
    <property type="match status" value="1"/>
</dbReference>
<accession>A0A7E5VX13</accession>
<name>A0A7E5VX13_TRINI</name>
<dbReference type="KEGG" id="tnl:113497500"/>
<proteinExistence type="predicted"/>
<reference evidence="3" key="1">
    <citation type="submission" date="2025-08" db="UniProtKB">
        <authorList>
            <consortium name="RefSeq"/>
        </authorList>
    </citation>
    <scope>IDENTIFICATION</scope>
</reference>
<dbReference type="InParanoid" id="A0A7E5VX13"/>
<keyword evidence="1" id="KW-0732">Signal</keyword>
<dbReference type="InterPro" id="IPR036846">
    <property type="entry name" value="GM2-AP_sf"/>
</dbReference>
<dbReference type="RefSeq" id="XP_026732869.1">
    <property type="nucleotide sequence ID" value="XM_026877068.1"/>
</dbReference>
<sequence>MLSCKGFKNELIDCDELVLGAAKTEDGYDAATLSGKVKMLQEISPDYDIDVDIWKQLDLANADEYMYNTRINFCDTLENTDAPWYPVLKKLNISGCPVPVSEFIVEGLTISLDSVKDVLCHEFCGNYRAEISFMHLTDKLSCHVMELSIEECDDEYD</sequence>
<evidence type="ECO:0000313" key="3">
    <source>
        <dbReference type="RefSeq" id="XP_026732869.1"/>
    </source>
</evidence>